<evidence type="ECO:0000313" key="3">
    <source>
        <dbReference type="Proteomes" id="UP000326924"/>
    </source>
</evidence>
<dbReference type="Proteomes" id="UP000326924">
    <property type="component" value="Unassembled WGS sequence"/>
</dbReference>
<comment type="caution">
    <text evidence="2">The sequence shown here is derived from an EMBL/GenBank/DDBJ whole genome shotgun (WGS) entry which is preliminary data.</text>
</comment>
<reference evidence="2 3" key="1">
    <citation type="submission" date="2019-09" db="EMBL/GenBank/DDBJ databases">
        <title>Draft genome of the ectomycorrhizal ascomycete Sphaerosporella brunnea.</title>
        <authorList>
            <consortium name="DOE Joint Genome Institute"/>
            <person name="Benucci G.M."/>
            <person name="Marozzi G."/>
            <person name="Antonielli L."/>
            <person name="Sanchez S."/>
            <person name="Marco P."/>
            <person name="Wang X."/>
            <person name="Falini L.B."/>
            <person name="Barry K."/>
            <person name="Haridas S."/>
            <person name="Lipzen A."/>
            <person name="Labutti K."/>
            <person name="Grigoriev I.V."/>
            <person name="Murat C."/>
            <person name="Martin F."/>
            <person name="Albertini E."/>
            <person name="Donnini D."/>
            <person name="Bonito G."/>
        </authorList>
    </citation>
    <scope>NUCLEOTIDE SEQUENCE [LARGE SCALE GENOMIC DNA]</scope>
    <source>
        <strain evidence="2 3">Sb_GMNB300</strain>
    </source>
</reference>
<dbReference type="EMBL" id="VXIS01000135">
    <property type="protein sequence ID" value="KAA8902226.1"/>
    <property type="molecule type" value="Genomic_DNA"/>
</dbReference>
<evidence type="ECO:0000256" key="1">
    <source>
        <dbReference type="SAM" id="MobiDB-lite"/>
    </source>
</evidence>
<accession>A0A5J5ET40</accession>
<name>A0A5J5ET40_9PEZI</name>
<evidence type="ECO:0000313" key="2">
    <source>
        <dbReference type="EMBL" id="KAA8902226.1"/>
    </source>
</evidence>
<gene>
    <name evidence="2" type="ORF">FN846DRAFT_891550</name>
</gene>
<feature type="compositionally biased region" description="Polar residues" evidence="1">
    <location>
        <begin position="37"/>
        <end position="47"/>
    </location>
</feature>
<dbReference type="Gene3D" id="1.10.10.60">
    <property type="entry name" value="Homeodomain-like"/>
    <property type="match status" value="1"/>
</dbReference>
<organism evidence="2 3">
    <name type="scientific">Sphaerosporella brunnea</name>
    <dbReference type="NCBI Taxonomy" id="1250544"/>
    <lineage>
        <taxon>Eukaryota</taxon>
        <taxon>Fungi</taxon>
        <taxon>Dikarya</taxon>
        <taxon>Ascomycota</taxon>
        <taxon>Pezizomycotina</taxon>
        <taxon>Pezizomycetes</taxon>
        <taxon>Pezizales</taxon>
        <taxon>Pyronemataceae</taxon>
        <taxon>Sphaerosporella</taxon>
    </lineage>
</organism>
<feature type="compositionally biased region" description="Polar residues" evidence="1">
    <location>
        <begin position="1"/>
        <end position="10"/>
    </location>
</feature>
<proteinExistence type="predicted"/>
<sequence length="286" mass="32758">MQSTFRSLNGSDFEPDGLLHGKPEVGLSTPWIGRGSYQATSRQTTMIGTPPPESPASAQKQKRTKSTQAEWQPHEDALIASLRTQQKPLSFPKITKALNELPPPAPGGRTRNAVSRRWRVHLKPLTPDEKDILWQAIQETYMMPDMWKFVALRYHELREQYRRMGLRNMTRGGMVVWGKQLMAEGYQRRELPAWALFKYDERDDEEVFLPPPPYVKKERDEQGLENLVRRPDAYRESFGCCCCHCSGHGYCDLNGYRTSNAGADGFGGGLYAPQHWPAKRRRHSVL</sequence>
<feature type="region of interest" description="Disordered" evidence="1">
    <location>
        <begin position="1"/>
        <end position="71"/>
    </location>
</feature>
<protein>
    <recommendedName>
        <fullName evidence="4">Myb-like domain-containing protein</fullName>
    </recommendedName>
</protein>
<keyword evidence="3" id="KW-1185">Reference proteome</keyword>
<evidence type="ECO:0008006" key="4">
    <source>
        <dbReference type="Google" id="ProtNLM"/>
    </source>
</evidence>
<dbReference type="InParanoid" id="A0A5J5ET40"/>
<dbReference type="AlphaFoldDB" id="A0A5J5ET40"/>